<evidence type="ECO:0000256" key="8">
    <source>
        <dbReference type="RuleBase" id="RU000336"/>
    </source>
</evidence>
<dbReference type="PANTHER" id="PTHR42918">
    <property type="entry name" value="LYSYL-TRNA SYNTHETASE"/>
    <property type="match status" value="1"/>
</dbReference>
<comment type="catalytic activity">
    <reaction evidence="6 7 8">
        <text>tRNA(Lys) + L-lysine + ATP = L-lysyl-tRNA(Lys) + AMP + diphosphate</text>
        <dbReference type="Rhea" id="RHEA:20792"/>
        <dbReference type="Rhea" id="RHEA-COMP:9696"/>
        <dbReference type="Rhea" id="RHEA-COMP:9697"/>
        <dbReference type="ChEBI" id="CHEBI:30616"/>
        <dbReference type="ChEBI" id="CHEBI:32551"/>
        <dbReference type="ChEBI" id="CHEBI:33019"/>
        <dbReference type="ChEBI" id="CHEBI:78442"/>
        <dbReference type="ChEBI" id="CHEBI:78529"/>
        <dbReference type="ChEBI" id="CHEBI:456215"/>
        <dbReference type="EC" id="6.1.1.6"/>
    </reaction>
</comment>
<evidence type="ECO:0000256" key="3">
    <source>
        <dbReference type="ARBA" id="ARBA00022741"/>
    </source>
</evidence>
<dbReference type="HAMAP" id="MF_00252">
    <property type="entry name" value="Lys_tRNA_synth_class2"/>
    <property type="match status" value="1"/>
</dbReference>
<keyword evidence="4 7" id="KW-0067">ATP-binding</keyword>
<dbReference type="SUPFAM" id="SSF55681">
    <property type="entry name" value="Class II aaRS and biotin synthetases"/>
    <property type="match status" value="1"/>
</dbReference>
<keyword evidence="10" id="KW-0012">Acyltransferase</keyword>
<feature type="binding site" evidence="7">
    <location>
        <position position="418"/>
    </location>
    <ligand>
        <name>Mg(2+)</name>
        <dbReference type="ChEBI" id="CHEBI:18420"/>
        <label>1</label>
    </ligand>
</feature>
<dbReference type="CDD" id="cd04322">
    <property type="entry name" value="LysRS_N"/>
    <property type="match status" value="1"/>
</dbReference>
<protein>
    <recommendedName>
        <fullName evidence="7">Lysine--tRNA ligase</fullName>
        <ecNumber evidence="7">6.1.1.6</ecNumber>
    </recommendedName>
    <alternativeName>
        <fullName evidence="7">Lysyl-tRNA synthetase</fullName>
        <shortName evidence="7">LysRS</shortName>
    </alternativeName>
</protein>
<dbReference type="InterPro" id="IPR004364">
    <property type="entry name" value="Aa-tRNA-synt_II"/>
</dbReference>
<evidence type="ECO:0000313" key="10">
    <source>
        <dbReference type="EMBL" id="MFC1410648.1"/>
    </source>
</evidence>
<evidence type="ECO:0000256" key="4">
    <source>
        <dbReference type="ARBA" id="ARBA00022840"/>
    </source>
</evidence>
<keyword evidence="7" id="KW-0648">Protein biosynthesis</keyword>
<evidence type="ECO:0000259" key="9">
    <source>
        <dbReference type="PROSITE" id="PS50862"/>
    </source>
</evidence>
<organism evidence="10 11">
    <name type="scientific">Streptacidiphilus alkalitolerans</name>
    <dbReference type="NCBI Taxonomy" id="3342712"/>
    <lineage>
        <taxon>Bacteria</taxon>
        <taxon>Bacillati</taxon>
        <taxon>Actinomycetota</taxon>
        <taxon>Actinomycetes</taxon>
        <taxon>Kitasatosporales</taxon>
        <taxon>Streptomycetaceae</taxon>
        <taxon>Streptacidiphilus</taxon>
    </lineage>
</organism>
<evidence type="ECO:0000256" key="5">
    <source>
        <dbReference type="ARBA" id="ARBA00023146"/>
    </source>
</evidence>
<dbReference type="NCBIfam" id="TIGR00499">
    <property type="entry name" value="lysS_bact"/>
    <property type="match status" value="1"/>
</dbReference>
<dbReference type="InterPro" id="IPR002313">
    <property type="entry name" value="Lys-tRNA-ligase_II"/>
</dbReference>
<dbReference type="InterPro" id="IPR044136">
    <property type="entry name" value="Lys-tRNA-ligase_II_N"/>
</dbReference>
<dbReference type="InterPro" id="IPR004365">
    <property type="entry name" value="NA-bd_OB_tRNA"/>
</dbReference>
<keyword evidence="10" id="KW-0808">Transferase</keyword>
<proteinExistence type="inferred from homology"/>
<dbReference type="GO" id="GO:0004824">
    <property type="term" value="F:lysine-tRNA ligase activity"/>
    <property type="evidence" value="ECO:0007669"/>
    <property type="project" value="UniProtKB-EC"/>
</dbReference>
<dbReference type="InterPro" id="IPR018149">
    <property type="entry name" value="Lys-tRNA-synth_II_C"/>
</dbReference>
<keyword evidence="2 7" id="KW-0479">Metal-binding</keyword>
<evidence type="ECO:0000256" key="2">
    <source>
        <dbReference type="ARBA" id="ARBA00022723"/>
    </source>
</evidence>
<dbReference type="EC" id="6.1.1.6" evidence="7"/>
<comment type="subunit">
    <text evidence="7">Homodimer.</text>
</comment>
<gene>
    <name evidence="10" type="primary">lysX</name>
    <name evidence="7" type="synonym">lysS</name>
    <name evidence="10" type="ORF">ACEZDG_15375</name>
</gene>
<dbReference type="NCBIfam" id="NF002821">
    <property type="entry name" value="PRK02983.1"/>
    <property type="match status" value="1"/>
</dbReference>
<dbReference type="PROSITE" id="PS50862">
    <property type="entry name" value="AA_TRNA_LIGASE_II"/>
    <property type="match status" value="1"/>
</dbReference>
<dbReference type="InterPro" id="IPR006195">
    <property type="entry name" value="aa-tRNA-synth_II"/>
</dbReference>
<reference evidence="10 11" key="1">
    <citation type="submission" date="2024-09" db="EMBL/GenBank/DDBJ databases">
        <authorList>
            <person name="Lee S.D."/>
        </authorList>
    </citation>
    <scope>NUCLEOTIDE SEQUENCE [LARGE SCALE GENOMIC DNA]</scope>
    <source>
        <strain evidence="10 11">N1-1</strain>
    </source>
</reference>
<dbReference type="Pfam" id="PF01336">
    <property type="entry name" value="tRNA_anti-codon"/>
    <property type="match status" value="1"/>
</dbReference>
<dbReference type="RefSeq" id="WP_380508748.1">
    <property type="nucleotide sequence ID" value="NZ_JBHEZX010000006.1"/>
</dbReference>
<dbReference type="InterPro" id="IPR045864">
    <property type="entry name" value="aa-tRNA-synth_II/BPL/LPL"/>
</dbReference>
<dbReference type="Pfam" id="PF00152">
    <property type="entry name" value="tRNA-synt_2"/>
    <property type="match status" value="1"/>
</dbReference>
<keyword evidence="7" id="KW-0963">Cytoplasm</keyword>
<dbReference type="PANTHER" id="PTHR42918:SF15">
    <property type="entry name" value="LYSINE--TRNA LIGASE, CHLOROPLASTIC_MITOCHONDRIAL"/>
    <property type="match status" value="1"/>
</dbReference>
<feature type="binding site" evidence="7">
    <location>
        <position position="425"/>
    </location>
    <ligand>
        <name>Mg(2+)</name>
        <dbReference type="ChEBI" id="CHEBI:18420"/>
        <label>1</label>
    </ligand>
</feature>
<keyword evidence="3 7" id="KW-0547">Nucleotide-binding</keyword>
<dbReference type="Gene3D" id="3.30.930.10">
    <property type="entry name" value="Bira Bifunctional Protein, Domain 2"/>
    <property type="match status" value="1"/>
</dbReference>
<keyword evidence="7 8" id="KW-0460">Magnesium</keyword>
<keyword evidence="1 7" id="KW-0436">Ligase</keyword>
<name>A0ABV6VAE1_9ACTN</name>
<feature type="domain" description="Aminoacyl-transfer RNA synthetases class-II family profile" evidence="9">
    <location>
        <begin position="183"/>
        <end position="505"/>
    </location>
</feature>
<dbReference type="Gene3D" id="2.40.50.140">
    <property type="entry name" value="Nucleic acid-binding proteins"/>
    <property type="match status" value="1"/>
</dbReference>
<dbReference type="SUPFAM" id="SSF50249">
    <property type="entry name" value="Nucleic acid-binding proteins"/>
    <property type="match status" value="1"/>
</dbReference>
<comment type="cofactor">
    <cofactor evidence="7 8">
        <name>Mg(2+)</name>
        <dbReference type="ChEBI" id="CHEBI:18420"/>
    </cofactor>
    <text evidence="7 8">Binds 3 Mg(2+) ions per subunit.</text>
</comment>
<comment type="similarity">
    <text evidence="7">Belongs to the class-II aminoacyl-tRNA synthetase family.</text>
</comment>
<accession>A0ABV6VAE1</accession>
<comment type="caution">
    <text evidence="10">The sequence shown here is derived from an EMBL/GenBank/DDBJ whole genome shotgun (WGS) entry which is preliminary data.</text>
</comment>
<dbReference type="Proteomes" id="UP001592582">
    <property type="component" value="Unassembled WGS sequence"/>
</dbReference>
<evidence type="ECO:0000256" key="1">
    <source>
        <dbReference type="ARBA" id="ARBA00022598"/>
    </source>
</evidence>
<evidence type="ECO:0000256" key="7">
    <source>
        <dbReference type="HAMAP-Rule" id="MF_00252"/>
    </source>
</evidence>
<dbReference type="GO" id="GO:0050071">
    <property type="term" value="F:phosphatidylglycerol lysyltransferase activity"/>
    <property type="evidence" value="ECO:0007669"/>
    <property type="project" value="UniProtKB-EC"/>
</dbReference>
<feature type="binding site" evidence="7">
    <location>
        <position position="425"/>
    </location>
    <ligand>
        <name>Mg(2+)</name>
        <dbReference type="ChEBI" id="CHEBI:18420"/>
        <label>2</label>
    </ligand>
</feature>
<comment type="subcellular location">
    <subcellularLocation>
        <location evidence="7">Cytoplasm</location>
    </subcellularLocation>
</comment>
<dbReference type="InterPro" id="IPR012340">
    <property type="entry name" value="NA-bd_OB-fold"/>
</dbReference>
<keyword evidence="5 7" id="KW-0030">Aminoacyl-tRNA synthetase</keyword>
<dbReference type="EMBL" id="JBHEZX010000006">
    <property type="protein sequence ID" value="MFC1410648.1"/>
    <property type="molecule type" value="Genomic_DNA"/>
</dbReference>
<sequence>MTDQTSAPAPATDDLPEQMRVRREKLDRLRAAGVDPYPVGFPRTTTLAALRAAHPGLAADVATGERAGVAGRVVLSRTGGKLCFATLRDGTDDLQVMLSLDKLGEERLAAWKTDIDLGDHVGVEGEVITSKRGELSILVDRWELTAKCLRPLPDKHKGLTDPEARVRQRYVDLIVNPEAREMMHLRSRVLRSLRRTFEDRGFLEVETPMLQPIHGGANARPFKTHINAYDIDLYLRIATELYLKKLMVGGAEKVFEINRNFRNEGADATHNPEFTAIESYEAYGDYDTQAELTRELIVNAARDALGTTLVRGLDADGVEQEIDLAEPWEQVSVYPGISARLGVEISPESSVDELRKLADEHGIPYEQKWGHGQIVLEMVERLLEHHATRPTFIRDYPTEVSPLTRQHRSIPGVAEKWDLVIFGTEVATAYSELVDPVEQRARLTAQSLLAAGGDVEAMQVDEDFLRALEYAMPPTGGMGMGVDRLIMLLTGKNIRETVLFPLVKPDTQQ</sequence>
<evidence type="ECO:0000256" key="6">
    <source>
        <dbReference type="ARBA" id="ARBA00048573"/>
    </source>
</evidence>
<dbReference type="PRINTS" id="PR00982">
    <property type="entry name" value="TRNASYNTHLYS"/>
</dbReference>
<keyword evidence="11" id="KW-1185">Reference proteome</keyword>
<dbReference type="NCBIfam" id="NF001756">
    <property type="entry name" value="PRK00484.1"/>
    <property type="match status" value="1"/>
</dbReference>
<evidence type="ECO:0000313" key="11">
    <source>
        <dbReference type="Proteomes" id="UP001592582"/>
    </source>
</evidence>